<evidence type="ECO:0000313" key="8">
    <source>
        <dbReference type="EMBL" id="MDF9276344.1"/>
    </source>
</evidence>
<reference evidence="8 9" key="1">
    <citation type="journal article" date="2023" name="Int. J. Syst. Evol. Microbiol.">
        <title>Arthrobacter vasquezii sp. nov., isolated from a soil sample from Union Glacier, Antarctica.</title>
        <authorList>
            <person name="Valenzuela-Ibaceta F."/>
            <person name="Carrasco V."/>
            <person name="Lagos-Moraga S."/>
            <person name="Dietz-Vargas C."/>
            <person name="Navarro C.A."/>
            <person name="Perez-Donoso J.M."/>
        </authorList>
    </citation>
    <scope>NUCLEOTIDE SEQUENCE [LARGE SCALE GENOMIC DNA]</scope>
    <source>
        <strain evidence="8 9">EH-1B-1</strain>
    </source>
</reference>
<dbReference type="SUPFAM" id="SSF103481">
    <property type="entry name" value="Multidrug resistance efflux transporter EmrE"/>
    <property type="match status" value="2"/>
</dbReference>
<keyword evidence="9" id="KW-1185">Reference proteome</keyword>
<keyword evidence="4 6" id="KW-1133">Transmembrane helix</keyword>
<dbReference type="InterPro" id="IPR037185">
    <property type="entry name" value="EmrE-like"/>
</dbReference>
<evidence type="ECO:0000313" key="9">
    <source>
        <dbReference type="Proteomes" id="UP001220456"/>
    </source>
</evidence>
<organism evidence="8 9">
    <name type="scientific">Arthrobacter vasquezii</name>
    <dbReference type="NCBI Taxonomy" id="2977629"/>
    <lineage>
        <taxon>Bacteria</taxon>
        <taxon>Bacillati</taxon>
        <taxon>Actinomycetota</taxon>
        <taxon>Actinomycetes</taxon>
        <taxon>Micrococcales</taxon>
        <taxon>Micrococcaceae</taxon>
        <taxon>Arthrobacter</taxon>
    </lineage>
</organism>
<dbReference type="InterPro" id="IPR000620">
    <property type="entry name" value="EamA_dom"/>
</dbReference>
<gene>
    <name evidence="8" type="ORF">P4U43_00890</name>
</gene>
<accession>A0ABT6CT91</accession>
<proteinExistence type="inferred from homology"/>
<feature type="transmembrane region" description="Helical" evidence="6">
    <location>
        <begin position="66"/>
        <end position="86"/>
    </location>
</feature>
<evidence type="ECO:0000256" key="3">
    <source>
        <dbReference type="ARBA" id="ARBA00022692"/>
    </source>
</evidence>
<comment type="caution">
    <text evidence="8">The sequence shown here is derived from an EMBL/GenBank/DDBJ whole genome shotgun (WGS) entry which is preliminary data.</text>
</comment>
<dbReference type="PANTHER" id="PTHR32322">
    <property type="entry name" value="INNER MEMBRANE TRANSPORTER"/>
    <property type="match status" value="1"/>
</dbReference>
<evidence type="ECO:0000256" key="2">
    <source>
        <dbReference type="ARBA" id="ARBA00007362"/>
    </source>
</evidence>
<feature type="transmembrane region" description="Helical" evidence="6">
    <location>
        <begin position="119"/>
        <end position="138"/>
    </location>
</feature>
<evidence type="ECO:0000256" key="4">
    <source>
        <dbReference type="ARBA" id="ARBA00022989"/>
    </source>
</evidence>
<comment type="similarity">
    <text evidence="2">Belongs to the EamA transporter family.</text>
</comment>
<sequence length="308" mass="32064">MLSKMSWTLLITALAPMVWGSTYLVTEALLPPGLPLTAGVLRALPAGLLLLLVVRRLPHGSWWWKALVLGGLNIGVFFALLFVAAYRLPGGVAATVGAVQPLIVAGLATWVLKDRLSLKVVLAGITGAAGVALLVLSSQARLDTVGVLAALGGAVSMAAGVVLAKKWGKAEKPLTMTAWQLVAGGLLLVPLMLIVEGQPPALTMTNLGGYLYLSILGTAVAYVLWFRGIQRLPVTAPSFLGLLSPVVAALLGWLVLGEQLSLLQGVGGLLVLGSILAVNVRRRSGRQPAVALPAVDRSPEICIPTPLR</sequence>
<feature type="transmembrane region" description="Helical" evidence="6">
    <location>
        <begin position="144"/>
        <end position="164"/>
    </location>
</feature>
<dbReference type="Gene3D" id="1.10.3730.20">
    <property type="match status" value="1"/>
</dbReference>
<evidence type="ECO:0000259" key="7">
    <source>
        <dbReference type="Pfam" id="PF00892"/>
    </source>
</evidence>
<dbReference type="Pfam" id="PF00892">
    <property type="entry name" value="EamA"/>
    <property type="match status" value="2"/>
</dbReference>
<evidence type="ECO:0000256" key="6">
    <source>
        <dbReference type="SAM" id="Phobius"/>
    </source>
</evidence>
<evidence type="ECO:0000256" key="5">
    <source>
        <dbReference type="ARBA" id="ARBA00023136"/>
    </source>
</evidence>
<feature type="transmembrane region" description="Helical" evidence="6">
    <location>
        <begin position="176"/>
        <end position="195"/>
    </location>
</feature>
<comment type="subcellular location">
    <subcellularLocation>
        <location evidence="1">Membrane</location>
        <topology evidence="1">Multi-pass membrane protein</topology>
    </subcellularLocation>
</comment>
<dbReference type="EMBL" id="JAROKN010000001">
    <property type="protein sequence ID" value="MDF9276344.1"/>
    <property type="molecule type" value="Genomic_DNA"/>
</dbReference>
<feature type="domain" description="EamA" evidence="7">
    <location>
        <begin position="7"/>
        <end position="135"/>
    </location>
</feature>
<feature type="transmembrane region" description="Helical" evidence="6">
    <location>
        <begin position="207"/>
        <end position="226"/>
    </location>
</feature>
<name>A0ABT6CT91_9MICC</name>
<dbReference type="Proteomes" id="UP001220456">
    <property type="component" value="Unassembled WGS sequence"/>
</dbReference>
<protein>
    <submittedName>
        <fullName evidence="8">EamA family transporter</fullName>
    </submittedName>
</protein>
<dbReference type="InterPro" id="IPR050638">
    <property type="entry name" value="AA-Vitamin_Transporters"/>
</dbReference>
<dbReference type="PANTHER" id="PTHR32322:SF2">
    <property type="entry name" value="EAMA DOMAIN-CONTAINING PROTEIN"/>
    <property type="match status" value="1"/>
</dbReference>
<keyword evidence="3 6" id="KW-0812">Transmembrane</keyword>
<feature type="transmembrane region" description="Helical" evidence="6">
    <location>
        <begin position="262"/>
        <end position="280"/>
    </location>
</feature>
<feature type="transmembrane region" description="Helical" evidence="6">
    <location>
        <begin position="92"/>
        <end position="112"/>
    </location>
</feature>
<feature type="transmembrane region" description="Helical" evidence="6">
    <location>
        <begin position="238"/>
        <end position="256"/>
    </location>
</feature>
<keyword evidence="5 6" id="KW-0472">Membrane</keyword>
<feature type="transmembrane region" description="Helical" evidence="6">
    <location>
        <begin position="36"/>
        <end position="54"/>
    </location>
</feature>
<evidence type="ECO:0000256" key="1">
    <source>
        <dbReference type="ARBA" id="ARBA00004141"/>
    </source>
</evidence>
<feature type="domain" description="EamA" evidence="7">
    <location>
        <begin position="145"/>
        <end position="279"/>
    </location>
</feature>